<dbReference type="Gene3D" id="3.40.30.10">
    <property type="entry name" value="Glutaredoxin"/>
    <property type="match status" value="1"/>
</dbReference>
<evidence type="ECO:0000313" key="2">
    <source>
        <dbReference type="Proteomes" id="UP000029643"/>
    </source>
</evidence>
<dbReference type="SUPFAM" id="SSF52833">
    <property type="entry name" value="Thioredoxin-like"/>
    <property type="match status" value="1"/>
</dbReference>
<dbReference type="Proteomes" id="UP000029643">
    <property type="component" value="Unassembled WGS sequence"/>
</dbReference>
<dbReference type="Pfam" id="PF14595">
    <property type="entry name" value="Thioredoxin_9"/>
    <property type="match status" value="1"/>
</dbReference>
<name>A0A090WRL9_9FLAO</name>
<dbReference type="EMBL" id="BBNU01000007">
    <property type="protein sequence ID" value="GAL79671.1"/>
    <property type="molecule type" value="Genomic_DNA"/>
</dbReference>
<protein>
    <submittedName>
        <fullName evidence="1">Thioredoxin</fullName>
    </submittedName>
</protein>
<dbReference type="InterPro" id="IPR036249">
    <property type="entry name" value="Thioredoxin-like_sf"/>
</dbReference>
<dbReference type="STRING" id="221126.SAMN04489722_10482"/>
<reference evidence="1 2" key="1">
    <citation type="journal article" date="2014" name="Genome Announc.">
        <title>Draft Genome Sequences of Marine Flavobacterium Algibacter lectus Strains SS8 and NR4.</title>
        <authorList>
            <person name="Takatani N."/>
            <person name="Nakanishi M."/>
            <person name="Meirelles P."/>
            <person name="Mino S."/>
            <person name="Suda W."/>
            <person name="Oshima K."/>
            <person name="Hattori M."/>
            <person name="Ohkuma M."/>
            <person name="Hosokawa M."/>
            <person name="Miyashita K."/>
            <person name="Thompson F.L."/>
            <person name="Niwa A."/>
            <person name="Sawabe T."/>
            <person name="Sawabe T."/>
        </authorList>
    </citation>
    <scope>NUCLEOTIDE SEQUENCE [LARGE SCALE GENOMIC DNA]</scope>
    <source>
        <strain evidence="2">JCM19274</strain>
    </source>
</reference>
<accession>A0A090WRL9</accession>
<evidence type="ECO:0000313" key="1">
    <source>
        <dbReference type="EMBL" id="GAL79671.1"/>
    </source>
</evidence>
<gene>
    <name evidence="1" type="ORF">JCM19274_3083</name>
</gene>
<proteinExistence type="predicted"/>
<sequence length="214" mass="24291">MYKLKKNIMSNSIINSGLKTSVTYQAYRDLVKNLVEENASTGPVQNDDLANYTRLNDKRMKRWDKTIKITEDDRKQIEAFDKKSTWLVITESWCGDAAHVLPAINKMAELNDNIDMKVVLRDENLELIDAFLTNGGRAIPKVIMIDDATGEVLNTFGPRPSEATNLVNRFKAENGGLTPEFKEDLQHWYNKDKGQNIIKDVAKILKEVSPFTVA</sequence>
<comment type="caution">
    <text evidence="1">The sequence shown here is derived from an EMBL/GenBank/DDBJ whole genome shotgun (WGS) entry which is preliminary data.</text>
</comment>
<organism evidence="1 2">
    <name type="scientific">Algibacter lectus</name>
    <dbReference type="NCBI Taxonomy" id="221126"/>
    <lineage>
        <taxon>Bacteria</taxon>
        <taxon>Pseudomonadati</taxon>
        <taxon>Bacteroidota</taxon>
        <taxon>Flavobacteriia</taxon>
        <taxon>Flavobacteriales</taxon>
        <taxon>Flavobacteriaceae</taxon>
        <taxon>Algibacter</taxon>
    </lineage>
</organism>
<dbReference type="AlphaFoldDB" id="A0A090WRL9"/>